<gene>
    <name evidence="1" type="ORF">QO231_25115</name>
</gene>
<organism evidence="1 2">
    <name type="scientific">Sedimentitalea todarodis</name>
    <dbReference type="NCBI Taxonomy" id="1631240"/>
    <lineage>
        <taxon>Bacteria</taxon>
        <taxon>Pseudomonadati</taxon>
        <taxon>Pseudomonadota</taxon>
        <taxon>Alphaproteobacteria</taxon>
        <taxon>Rhodobacterales</taxon>
        <taxon>Paracoccaceae</taxon>
        <taxon>Sedimentitalea</taxon>
    </lineage>
</organism>
<comment type="caution">
    <text evidence="1">The sequence shown here is derived from an EMBL/GenBank/DDBJ whole genome shotgun (WGS) entry which is preliminary data.</text>
</comment>
<reference evidence="2" key="1">
    <citation type="submission" date="2023-05" db="EMBL/GenBank/DDBJ databases">
        <title>Sedimentitalea sp. nov. JM2-8.</title>
        <authorList>
            <person name="Huang J."/>
        </authorList>
    </citation>
    <scope>NUCLEOTIDE SEQUENCE [LARGE SCALE GENOMIC DNA]</scope>
    <source>
        <strain evidence="2">KHS03</strain>
    </source>
</reference>
<protein>
    <submittedName>
        <fullName evidence="1">Uncharacterized protein</fullName>
    </submittedName>
</protein>
<evidence type="ECO:0000313" key="2">
    <source>
        <dbReference type="Proteomes" id="UP001255416"/>
    </source>
</evidence>
<name>A0ABU3VLU7_9RHOB</name>
<keyword evidence="2" id="KW-1185">Reference proteome</keyword>
<sequence>MTDPIRNKRPHQTKQMFLTAVGFETSMLFYKGVDVPYLSFFPLQRAAKGHVAMKELAMVFPASHIAGIDLREDVFAPLLYTQSLMHCSPASIGQHGARPGAKWGVETAQNSSPAQALDRSKRTANHTFRSTRISLRTINRAHLGVFQ</sequence>
<proteinExistence type="predicted"/>
<dbReference type="EMBL" id="JASMWN010000046">
    <property type="protein sequence ID" value="MDU9007104.1"/>
    <property type="molecule type" value="Genomic_DNA"/>
</dbReference>
<evidence type="ECO:0000313" key="1">
    <source>
        <dbReference type="EMBL" id="MDU9007104.1"/>
    </source>
</evidence>
<dbReference type="Proteomes" id="UP001255416">
    <property type="component" value="Unassembled WGS sequence"/>
</dbReference>
<dbReference type="RefSeq" id="WP_316782772.1">
    <property type="nucleotide sequence ID" value="NZ_JASMWN010000046.1"/>
</dbReference>
<accession>A0ABU3VLU7</accession>